<sequence length="110" mass="12276">MTKVATKASLSPGRRRLLELMQRINFGRIEELTVRDGEPGFDPPPQVVREIKFGGENGPRQEVSVEDFALKSQATQLFAQLDRLGNGTVLSLDIKHGLPFRMSVKETVRA</sequence>
<evidence type="ECO:0000313" key="1">
    <source>
        <dbReference type="EMBL" id="BBO66364.1"/>
    </source>
</evidence>
<dbReference type="KEGG" id="dalk:DSCA_02940"/>
<gene>
    <name evidence="1" type="ORF">DSCA_02940</name>
</gene>
<protein>
    <submittedName>
        <fullName evidence="1">Uncharacterized protein</fullName>
    </submittedName>
</protein>
<dbReference type="EMBL" id="AP021874">
    <property type="protein sequence ID" value="BBO66364.1"/>
    <property type="molecule type" value="Genomic_DNA"/>
</dbReference>
<dbReference type="OrthoDB" id="5402145at2"/>
<evidence type="ECO:0000313" key="2">
    <source>
        <dbReference type="Proteomes" id="UP000427906"/>
    </source>
</evidence>
<dbReference type="RefSeq" id="WP_155314755.1">
    <property type="nucleotide sequence ID" value="NZ_AP021874.1"/>
</dbReference>
<organism evidence="1 2">
    <name type="scientific">Desulfosarcina alkanivorans</name>
    <dbReference type="NCBI Taxonomy" id="571177"/>
    <lineage>
        <taxon>Bacteria</taxon>
        <taxon>Pseudomonadati</taxon>
        <taxon>Thermodesulfobacteriota</taxon>
        <taxon>Desulfobacteria</taxon>
        <taxon>Desulfobacterales</taxon>
        <taxon>Desulfosarcinaceae</taxon>
        <taxon>Desulfosarcina</taxon>
    </lineage>
</organism>
<proteinExistence type="predicted"/>
<dbReference type="AlphaFoldDB" id="A0A5K7YIW7"/>
<reference evidence="1 2" key="1">
    <citation type="submission" date="2019-11" db="EMBL/GenBank/DDBJ databases">
        <title>Comparative genomics of hydrocarbon-degrading Desulfosarcina strains.</title>
        <authorList>
            <person name="Watanabe M."/>
            <person name="Kojima H."/>
            <person name="Fukui M."/>
        </authorList>
    </citation>
    <scope>NUCLEOTIDE SEQUENCE [LARGE SCALE GENOMIC DNA]</scope>
    <source>
        <strain evidence="1 2">PL12</strain>
    </source>
</reference>
<name>A0A5K7YIW7_9BACT</name>
<dbReference type="Proteomes" id="UP000427906">
    <property type="component" value="Chromosome"/>
</dbReference>
<accession>A0A5K7YIW7</accession>
<keyword evidence="2" id="KW-1185">Reference proteome</keyword>